<feature type="region of interest" description="Disordered" evidence="6">
    <location>
        <begin position="1898"/>
        <end position="1917"/>
    </location>
</feature>
<dbReference type="GO" id="GO:0000978">
    <property type="term" value="F:RNA polymerase II cis-regulatory region sequence-specific DNA binding"/>
    <property type="evidence" value="ECO:0007669"/>
    <property type="project" value="InterPro"/>
</dbReference>
<feature type="region of interest" description="Disordered" evidence="6">
    <location>
        <begin position="1411"/>
        <end position="1451"/>
    </location>
</feature>
<feature type="compositionally biased region" description="Acidic residues" evidence="6">
    <location>
        <begin position="1156"/>
        <end position="1176"/>
    </location>
</feature>
<feature type="compositionally biased region" description="Polar residues" evidence="6">
    <location>
        <begin position="1648"/>
        <end position="1657"/>
    </location>
</feature>
<feature type="region of interest" description="Disordered" evidence="6">
    <location>
        <begin position="1995"/>
        <end position="2087"/>
    </location>
</feature>
<feature type="region of interest" description="Disordered" evidence="6">
    <location>
        <begin position="1558"/>
        <end position="1601"/>
    </location>
</feature>
<dbReference type="PANTHER" id="PTHR11267:SF32">
    <property type="entry name" value="MAX GENE-ASSOCIATED PROTEIN"/>
    <property type="match status" value="1"/>
</dbReference>
<dbReference type="Gene3D" id="2.60.40.820">
    <property type="entry name" value="Transcription factor, T-box"/>
    <property type="match status" value="1"/>
</dbReference>
<comment type="caution">
    <text evidence="8">The sequence shown here is derived from an EMBL/GenBank/DDBJ whole genome shotgun (WGS) entry which is preliminary data.</text>
</comment>
<dbReference type="InterPro" id="IPR046360">
    <property type="entry name" value="T-box_DNA-bd"/>
</dbReference>
<keyword evidence="1" id="KW-0805">Transcription regulation</keyword>
<dbReference type="GO" id="GO:0046983">
    <property type="term" value="F:protein dimerization activity"/>
    <property type="evidence" value="ECO:0007669"/>
    <property type="project" value="InterPro"/>
</dbReference>
<dbReference type="InterPro" id="IPR036638">
    <property type="entry name" value="HLH_DNA-bd_sf"/>
</dbReference>
<feature type="compositionally biased region" description="Polar residues" evidence="6">
    <location>
        <begin position="2004"/>
        <end position="2026"/>
    </location>
</feature>
<comment type="subcellular location">
    <subcellularLocation>
        <location evidence="5">Nucleus</location>
    </subcellularLocation>
</comment>
<dbReference type="GO" id="GO:0001708">
    <property type="term" value="P:cell fate specification"/>
    <property type="evidence" value="ECO:0007669"/>
    <property type="project" value="TreeGrafter"/>
</dbReference>
<feature type="region of interest" description="Disordered" evidence="6">
    <location>
        <begin position="1648"/>
        <end position="1677"/>
    </location>
</feature>
<feature type="domain" description="T-box" evidence="7">
    <location>
        <begin position="176"/>
        <end position="366"/>
    </location>
</feature>
<feature type="compositionally biased region" description="Basic and acidic residues" evidence="6">
    <location>
        <begin position="2196"/>
        <end position="2208"/>
    </location>
</feature>
<keyword evidence="2 5" id="KW-0238">DNA-binding</keyword>
<dbReference type="InterPro" id="IPR017956">
    <property type="entry name" value="AT_hook_DNA-bd_motif"/>
</dbReference>
<feature type="region of interest" description="Disordered" evidence="6">
    <location>
        <begin position="1498"/>
        <end position="1545"/>
    </location>
</feature>
<feature type="region of interest" description="Disordered" evidence="6">
    <location>
        <begin position="1059"/>
        <end position="1085"/>
    </location>
</feature>
<dbReference type="SMART" id="SM00384">
    <property type="entry name" value="AT_hook"/>
    <property type="match status" value="4"/>
</dbReference>
<feature type="compositionally biased region" description="Polar residues" evidence="6">
    <location>
        <begin position="2209"/>
        <end position="2230"/>
    </location>
</feature>
<evidence type="ECO:0000256" key="2">
    <source>
        <dbReference type="ARBA" id="ARBA00023125"/>
    </source>
</evidence>
<feature type="compositionally biased region" description="Polar residues" evidence="6">
    <location>
        <begin position="2282"/>
        <end position="2308"/>
    </location>
</feature>
<dbReference type="PANTHER" id="PTHR11267">
    <property type="entry name" value="T-BOX PROTEIN-RELATED"/>
    <property type="match status" value="1"/>
</dbReference>
<dbReference type="GO" id="GO:0045893">
    <property type="term" value="P:positive regulation of DNA-templated transcription"/>
    <property type="evidence" value="ECO:0007669"/>
    <property type="project" value="InterPro"/>
</dbReference>
<comment type="caution">
    <text evidence="5">Lacks conserved residue(s) required for the propagation of feature annotation.</text>
</comment>
<feature type="compositionally biased region" description="Low complexity" evidence="6">
    <location>
        <begin position="138"/>
        <end position="156"/>
    </location>
</feature>
<evidence type="ECO:0000313" key="8">
    <source>
        <dbReference type="EMBL" id="KAK6295477.1"/>
    </source>
</evidence>
<dbReference type="SUPFAM" id="SSF47459">
    <property type="entry name" value="HLH, helix-loop-helix DNA-binding domain"/>
    <property type="match status" value="1"/>
</dbReference>
<dbReference type="SMART" id="SM00425">
    <property type="entry name" value="TBOX"/>
    <property type="match status" value="1"/>
</dbReference>
<keyword evidence="4 5" id="KW-0539">Nucleus</keyword>
<feature type="compositionally biased region" description="Basic and acidic residues" evidence="6">
    <location>
        <begin position="2074"/>
        <end position="2087"/>
    </location>
</feature>
<feature type="compositionally biased region" description="Low complexity" evidence="6">
    <location>
        <begin position="487"/>
        <end position="496"/>
    </location>
</feature>
<evidence type="ECO:0000256" key="3">
    <source>
        <dbReference type="ARBA" id="ARBA00023163"/>
    </source>
</evidence>
<evidence type="ECO:0000256" key="5">
    <source>
        <dbReference type="PROSITE-ProRule" id="PRU00201"/>
    </source>
</evidence>
<dbReference type="GO" id="GO:0005634">
    <property type="term" value="C:nucleus"/>
    <property type="evidence" value="ECO:0007669"/>
    <property type="project" value="UniProtKB-SubCell"/>
</dbReference>
<evidence type="ECO:0000256" key="1">
    <source>
        <dbReference type="ARBA" id="ARBA00023015"/>
    </source>
</evidence>
<dbReference type="InterPro" id="IPR032060">
    <property type="entry name" value="MGA_dom"/>
</dbReference>
<reference evidence="8 9" key="1">
    <citation type="submission" date="2021-04" db="EMBL/GenBank/DDBJ databases">
        <authorList>
            <person name="De Guttry C."/>
            <person name="Zahm M."/>
            <person name="Klopp C."/>
            <person name="Cabau C."/>
            <person name="Louis A."/>
            <person name="Berthelot C."/>
            <person name="Parey E."/>
            <person name="Roest Crollius H."/>
            <person name="Montfort J."/>
            <person name="Robinson-Rechavi M."/>
            <person name="Bucao C."/>
            <person name="Bouchez O."/>
            <person name="Gislard M."/>
            <person name="Lluch J."/>
            <person name="Milhes M."/>
            <person name="Lampietro C."/>
            <person name="Lopez Roques C."/>
            <person name="Donnadieu C."/>
            <person name="Braasch I."/>
            <person name="Desvignes T."/>
            <person name="Postlethwait J."/>
            <person name="Bobe J."/>
            <person name="Wedekind C."/>
            <person name="Guiguen Y."/>
        </authorList>
    </citation>
    <scope>NUCLEOTIDE SEQUENCE [LARGE SCALE GENOMIC DNA]</scope>
    <source>
        <strain evidence="8">Cs_M1</strain>
        <tissue evidence="8">Blood</tissue>
    </source>
</reference>
<dbReference type="PROSITE" id="PS50252">
    <property type="entry name" value="TBOX_3"/>
    <property type="match status" value="1"/>
</dbReference>
<dbReference type="EMBL" id="JAGTTL010000034">
    <property type="protein sequence ID" value="KAK6295477.1"/>
    <property type="molecule type" value="Genomic_DNA"/>
</dbReference>
<dbReference type="InterPro" id="IPR036960">
    <property type="entry name" value="T-box_sf"/>
</dbReference>
<feature type="region of interest" description="Disordered" evidence="6">
    <location>
        <begin position="1694"/>
        <end position="1736"/>
    </location>
</feature>
<feature type="region of interest" description="Disordered" evidence="6">
    <location>
        <begin position="773"/>
        <end position="805"/>
    </location>
</feature>
<feature type="compositionally biased region" description="Basic and acidic residues" evidence="6">
    <location>
        <begin position="2049"/>
        <end position="2060"/>
    </location>
</feature>
<feature type="region of interest" description="Disordered" evidence="6">
    <location>
        <begin position="364"/>
        <end position="439"/>
    </location>
</feature>
<evidence type="ECO:0000256" key="4">
    <source>
        <dbReference type="ARBA" id="ARBA00023242"/>
    </source>
</evidence>
<feature type="region of interest" description="Disordered" evidence="6">
    <location>
        <begin position="1750"/>
        <end position="1796"/>
    </location>
</feature>
<sequence length="2520" mass="270040">MEDPTVMEEWVEDLAITASISSDSVTSEPSLANKDGVEDQSVTMTGKDASLTSVAMASSTDAITNTEVNLAMASSTHSEANLGIALSTDDITNKEASGTIALPMYSKANTDAKPAIPPIASASSSPAATMTNSDAKLALPSPFSSPAASGPAPGGLQPEEGGLSAVRSCGSVGVTLENSSVWKEFHRCGTEMILTKQGRRMFPYCRYRLTGLEPTRRYALVLSITPVDTFRHRWNLEWEPSGLGEPLTQASRRVFPHQDSSALGKVWMASLVSFYKLKLTNHCLDKEGHVLLHSMHRYRPSLHVIPIAEGDDLGFDPKLLYLQLLSPDVMTFTFPQTEFYAVTSYQNTRITQLKIDYNPFAKGFREDSGSPRLAKPRPEQSQAGKGDTRSPGLSSARPDGGDGTEQIVTVNGVADLSCSKPSEPSTVEPMESEVPSSKKVTLVEPTMTSPILVPEPQEGKAASLTPKTSELQKISPKPFPPTPSPSTPTASPFAVPKPWKKGRKSGGNRWGNVGKVTKGTKVAIAAVAATSSPVTVAMQPQLDDVEGLLFVSFTSKEALGVHVEDMPPSNTSPVMQEHPEKTVDLKLSSLDSGLAIDLQYLGVGCPPVFTGLGNATSTDGSRSFVSRTGKTSDLTKIKGWREKFIRTRESSQNHNPNRSAFCSDMLNQYLESQAQRIRAYAAAFSHNPLGSVAYQLPVTSTSYVRTLDSVLKTRALPPQPPAFCRPCPLSRKPLLTRQTDLHKAQHHIHQHRAKAIQVSNSNKTTAAKAIAEVKVTSPTAQRSPPGKGAVRRDTSPGGSLSSGLSGLSKNQLRLVGLSKIQLKMMEMEDATFYQGHDRTHITTERVETALRALLTAQGLPKSSAPKSSQVDGPECGSEFCRLGCVCSSLARVSRGPLHCYRPDCMLGCSCFKRKISKQTTAAENDQNQMLPVYTMSNVDHEIQPNRGIRVSTLWDLTSGVDPEPLFIPITAPNIPIKLLTRIYHLVPKRYIPHLTPELREEDKDPVYKYYESMMTCAGIREFNSKPCPQVLPPQVHLFNDSNSFIIPSSGKKKITAILSPPTKPVVPGKSPPTQAKKPKGPEPTRQLEIQSECNWDQHRKRVLGVLCQRMTQNSLSEPFNIGRYHVRLLSNTHTCKAEGTIIIFKVCISKAEDDYTDDIDESDSEVTDDRDEEEEGGIPKPEPEEPEMQVGVTPFLTGVVPAGRLSARKKQPACPAVGLIQVNGKPYSQARLLLGQMGALHPTNRLAAFVTGRLRSVAKAPQKPLSCLPRLKKTPVGAGCLKTAGTAVTPLGSSSVKSMAMAQKVFQTPAGKNKLPPYRPPWSLGVTSTSQTTTTTDPKDPAVAHLLLIPMAPLPAPGTSPGSHPGVVPPAGRKMLQQTVASSQGCKTYHQTNGQLIKPVPLNQMRHIKAKNQEKTPDSAIKLSTPKTLPPPPPPLTSIHPPRSPPPHAPLIKFITGQSCAITPSQTSSSSSPVSLTISSSLKTPSFLGQIETYSFRICPPPAGDQGSRGPGQGTMEGPAGVALPGGFTLIQLPKPGGTGGAPRLPKLIRTTAVGEAVAARTSQQGGPHLETKSSSGPARGKAQKNQKGTSPSSPSPLTLIPVKTETVQSEKHSYTPELNTNTPDSRLSLAQKKQSLTLKSDLRSAKVNYSSPTEPNELTCERGEVGEGSRLWSPESCQKDSKFSQFTTLRMHENGHPDLNVEDCESDDSSDNSDSDSDEYAEEDEEEAVDIETVEERRQGITITQMRAAVKHTQQNSQDGETAPKGKHQREKREEEGSGSGEGGGRKNRTLTERLRRGEHQKLFTRLKQVLFMEKLDPKVSNLDLLSQALKEIHTLSVDSKSLEEKKRMLTEIQSVYVNEIAYMSGKPEELIKAKLKEIWEKKRALAAQRRADVLSSSSTSQLSSTTSTPSPNTLTVSQLSRASSLGQARAARGSVKPVAAVLRTKSGKIILPASKPAGGALYTVTVMKRPSTVTSLSTPTTTTCSAAKEVVEKERAVEKESTPQTIHPSQPLSHTPSPQCSVSATDPEKKDQGRLSGEADQPSDSPAEERPEVGKEEPQAPVCNGSMEEEPSTEKDNISTPKEKKSLINKNLINRLSVMKCPLVESAPLNSAIWGPLEKPQVVGESDPGGWGLSLTKGEAAVLVTALSEHEGIVSGRKGKDSVVTPKHKDNMVQHNGKKNSVTPKGKSSSVTQKRKDSSELQKEQDSTVSQKETNSLVPPKENYSSITKKAEDGLVTSKENDCWVTQKGEGGSADGLEAPPVKRKRGRPRLDIKSPPTEHITTTPVATPGGSSANVTQATGSTLTPVSPPGGILVTNTRDGENQLTPRVLSPTRRGRTAKVRRVGDNTSPVVTTGPGGSSAEVTPAGGSPVKRAASSPATRGRPPKVQKAGDGPSPAPVTRGRPPKVQKAGDGPSPAPVTRGRPPKVQKAGDGPSPAPVTRAGLSPVVKTEGSAAKSPRGDRPARATRAGVNSSVATTKGSPGKTPQAVGRTGTRPVTRAVAVKGSVSGKRTMRSDKA</sequence>
<dbReference type="Proteomes" id="UP001356427">
    <property type="component" value="Unassembled WGS sequence"/>
</dbReference>
<protein>
    <recommendedName>
        <fullName evidence="7">T-box domain-containing protein</fullName>
    </recommendedName>
</protein>
<evidence type="ECO:0000259" key="7">
    <source>
        <dbReference type="PROSITE" id="PS50252"/>
    </source>
</evidence>
<dbReference type="InterPro" id="IPR001699">
    <property type="entry name" value="TF_T-box"/>
</dbReference>
<dbReference type="Pfam" id="PF00907">
    <property type="entry name" value="T-box"/>
    <property type="match status" value="1"/>
</dbReference>
<feature type="compositionally biased region" description="Pro residues" evidence="6">
    <location>
        <begin position="477"/>
        <end position="486"/>
    </location>
</feature>
<dbReference type="Pfam" id="PF16059">
    <property type="entry name" value="MGA_dom"/>
    <property type="match status" value="1"/>
</dbReference>
<accession>A0AAN8QMV4</accession>
<evidence type="ECO:0000313" key="9">
    <source>
        <dbReference type="Proteomes" id="UP001356427"/>
    </source>
</evidence>
<dbReference type="GO" id="GO:0000785">
    <property type="term" value="C:chromatin"/>
    <property type="evidence" value="ECO:0007669"/>
    <property type="project" value="TreeGrafter"/>
</dbReference>
<feature type="region of interest" description="Disordered" evidence="6">
    <location>
        <begin position="1156"/>
        <end position="1189"/>
    </location>
</feature>
<organism evidence="8 9">
    <name type="scientific">Coregonus suidteri</name>
    <dbReference type="NCBI Taxonomy" id="861788"/>
    <lineage>
        <taxon>Eukaryota</taxon>
        <taxon>Metazoa</taxon>
        <taxon>Chordata</taxon>
        <taxon>Craniata</taxon>
        <taxon>Vertebrata</taxon>
        <taxon>Euteleostomi</taxon>
        <taxon>Actinopterygii</taxon>
        <taxon>Neopterygii</taxon>
        <taxon>Teleostei</taxon>
        <taxon>Protacanthopterygii</taxon>
        <taxon>Salmoniformes</taxon>
        <taxon>Salmonidae</taxon>
        <taxon>Coregoninae</taxon>
        <taxon>Coregonus</taxon>
    </lineage>
</organism>
<dbReference type="Gene3D" id="4.10.280.10">
    <property type="entry name" value="Helix-loop-helix DNA-binding domain"/>
    <property type="match status" value="1"/>
</dbReference>
<feature type="compositionally biased region" description="Pro residues" evidence="6">
    <location>
        <begin position="1428"/>
        <end position="1449"/>
    </location>
</feature>
<keyword evidence="9" id="KW-1185">Reference proteome</keyword>
<feature type="region of interest" description="Disordered" evidence="6">
    <location>
        <begin position="138"/>
        <end position="162"/>
    </location>
</feature>
<dbReference type="GO" id="GO:0000981">
    <property type="term" value="F:DNA-binding transcription factor activity, RNA polymerase II-specific"/>
    <property type="evidence" value="ECO:0007669"/>
    <property type="project" value="TreeGrafter"/>
</dbReference>
<keyword evidence="3" id="KW-0804">Transcription</keyword>
<evidence type="ECO:0000256" key="6">
    <source>
        <dbReference type="SAM" id="MobiDB-lite"/>
    </source>
</evidence>
<feature type="region of interest" description="Disordered" evidence="6">
    <location>
        <begin position="2155"/>
        <end position="2520"/>
    </location>
</feature>
<name>A0AAN8QMV4_9TELE</name>
<feature type="compositionally biased region" description="Polar residues" evidence="6">
    <location>
        <begin position="2317"/>
        <end position="2328"/>
    </location>
</feature>
<feature type="compositionally biased region" description="Polar residues" evidence="6">
    <location>
        <begin position="2472"/>
        <end position="2482"/>
    </location>
</feature>
<dbReference type="PRINTS" id="PR00937">
    <property type="entry name" value="TBOX"/>
</dbReference>
<gene>
    <name evidence="8" type="ORF">J4Q44_G00347030</name>
</gene>
<feature type="region of interest" description="Disordered" evidence="6">
    <location>
        <begin position="451"/>
        <end position="514"/>
    </location>
</feature>
<dbReference type="InterPro" id="IPR008967">
    <property type="entry name" value="p53-like_TF_DNA-bd_sf"/>
</dbReference>
<dbReference type="SUPFAM" id="SSF49417">
    <property type="entry name" value="p53-like transcription factors"/>
    <property type="match status" value="1"/>
</dbReference>
<proteinExistence type="predicted"/>
<feature type="compositionally biased region" description="Polar residues" evidence="6">
    <location>
        <begin position="2181"/>
        <end position="2194"/>
    </location>
</feature>
<feature type="compositionally biased region" description="Acidic residues" evidence="6">
    <location>
        <begin position="1701"/>
        <end position="1734"/>
    </location>
</feature>